<dbReference type="Proteomes" id="UP000199045">
    <property type="component" value="Unassembled WGS sequence"/>
</dbReference>
<dbReference type="PANTHER" id="PTHR30267">
    <property type="entry name" value="PROTEIN KINASE PRKA"/>
    <property type="match status" value="1"/>
</dbReference>
<proteinExistence type="predicted"/>
<organism evidence="1 2">
    <name type="scientific">Chitinophaga filiformis</name>
    <name type="common">Myxococcus filiformis</name>
    <name type="synonym">Flexibacter filiformis</name>
    <dbReference type="NCBI Taxonomy" id="104663"/>
    <lineage>
        <taxon>Bacteria</taxon>
        <taxon>Pseudomonadati</taxon>
        <taxon>Bacteroidota</taxon>
        <taxon>Chitinophagia</taxon>
        <taxon>Chitinophagales</taxon>
        <taxon>Chitinophagaceae</taxon>
        <taxon>Chitinophaga</taxon>
    </lineage>
</organism>
<dbReference type="EMBL" id="FNBN01000002">
    <property type="protein sequence ID" value="SDF62472.1"/>
    <property type="molecule type" value="Genomic_DNA"/>
</dbReference>
<dbReference type="GO" id="GO:0004672">
    <property type="term" value="F:protein kinase activity"/>
    <property type="evidence" value="ECO:0007669"/>
    <property type="project" value="TreeGrafter"/>
</dbReference>
<dbReference type="AlphaFoldDB" id="A0A1G7ML57"/>
<dbReference type="STRING" id="104663.SAMN04488121_102480"/>
<dbReference type="SUPFAM" id="SSF52540">
    <property type="entry name" value="P-loop containing nucleoside triphosphate hydrolases"/>
    <property type="match status" value="1"/>
</dbReference>
<dbReference type="PANTHER" id="PTHR30267:SF2">
    <property type="entry name" value="PROTEIN PRKA"/>
    <property type="match status" value="1"/>
</dbReference>
<evidence type="ECO:0000313" key="2">
    <source>
        <dbReference type="Proteomes" id="UP000199045"/>
    </source>
</evidence>
<gene>
    <name evidence="1" type="ORF">SAMN04488121_102480</name>
</gene>
<protein>
    <submittedName>
        <fullName evidence="1">Magnesium chelatase subunit I</fullName>
    </submittedName>
</protein>
<dbReference type="Gene3D" id="3.40.50.300">
    <property type="entry name" value="P-loop containing nucleotide triphosphate hydrolases"/>
    <property type="match status" value="1"/>
</dbReference>
<name>A0A1G7ML57_CHIFI</name>
<dbReference type="RefSeq" id="WP_089830874.1">
    <property type="nucleotide sequence ID" value="NZ_FNBN01000002.1"/>
</dbReference>
<evidence type="ECO:0000313" key="1">
    <source>
        <dbReference type="EMBL" id="SDF62472.1"/>
    </source>
</evidence>
<sequence>MNINISTLGELKKSGYKPKSVKEEIRQNLIRKLQNKENAFPGIIGYEDTVIPDTERALLSRHNILFLGLRGQAKTRMARQMISLLDEYIPIVEGSEVNDSPFEPLSRYARDIVAELGDATPISWVSREQRYSEKLATPDVSVADLVGDIDPIKAANMKLNYADERVIHFGIIPRSNRGIFVINELPDLQARIQVSLFNILQEGDIQIRGFKVRMPLDILFVFTANPEDYTNRGSIVTPLKDRIESQIITHYPKNVENSLLITEQEANVHEEQQHVHISDMIKRLIEQVAFEARNSEYVDKKSGVSARLTIAAYENAVSAGERRAIINKEKSTYVRIADLQGIIPAITGKIELVYEGEQEGPLQVAVNLLDKSIRSVFSQYFPNPDSFKKRKQSATMENPYRAVIQWFDKGNAVQLLQDVNDKQYETSLLKVEGLKELIKGKFPHANAKEQLLLMEFVLHGLASYSLISKKVVENETRFSDLLGTMMNFGTGTEEENEEF</sequence>
<reference evidence="1 2" key="1">
    <citation type="submission" date="2016-10" db="EMBL/GenBank/DDBJ databases">
        <authorList>
            <person name="de Groot N.N."/>
        </authorList>
    </citation>
    <scope>NUCLEOTIDE SEQUENCE [LARGE SCALE GENOMIC DNA]</scope>
    <source>
        <strain evidence="1 2">DSM 527</strain>
    </source>
</reference>
<accession>A0A1G7ML57</accession>
<dbReference type="InterPro" id="IPR027417">
    <property type="entry name" value="P-loop_NTPase"/>
</dbReference>
<dbReference type="OrthoDB" id="9760760at2"/>